<dbReference type="GO" id="GO:0046872">
    <property type="term" value="F:metal ion binding"/>
    <property type="evidence" value="ECO:0007669"/>
    <property type="project" value="InterPro"/>
</dbReference>
<gene>
    <name evidence="2" type="ORF">RRG08_041229</name>
</gene>
<sequence length="90" mass="10304">MKETQNELLPSHTYGVLSGGDLAHIISLTHQQLQDLHAEHYDPSNARFSTYSDFPLESHIEFIDSSLFEFIQIEPSVGEPLELRWKKPVP</sequence>
<dbReference type="GO" id="GO:0005759">
    <property type="term" value="C:mitochondrial matrix"/>
    <property type="evidence" value="ECO:0007669"/>
    <property type="project" value="TreeGrafter"/>
</dbReference>
<dbReference type="PANTHER" id="PTHR43016:SF13">
    <property type="entry name" value="PRESEQUENCE PROTEASE, MITOCHONDRIAL"/>
    <property type="match status" value="1"/>
</dbReference>
<dbReference type="GO" id="GO:0004222">
    <property type="term" value="F:metalloendopeptidase activity"/>
    <property type="evidence" value="ECO:0007669"/>
    <property type="project" value="TreeGrafter"/>
</dbReference>
<dbReference type="PANTHER" id="PTHR43016">
    <property type="entry name" value="PRESEQUENCE PROTEASE"/>
    <property type="match status" value="1"/>
</dbReference>
<proteinExistence type="predicted"/>
<comment type="caution">
    <text evidence="2">The sequence shown here is derived from an EMBL/GenBank/DDBJ whole genome shotgun (WGS) entry which is preliminary data.</text>
</comment>
<dbReference type="InterPro" id="IPR007863">
    <property type="entry name" value="Peptidase_M16_C"/>
</dbReference>
<feature type="domain" description="Peptidase M16 C-terminal" evidence="1">
    <location>
        <begin position="27"/>
        <end position="71"/>
    </location>
</feature>
<protein>
    <recommendedName>
        <fullName evidence="1">Peptidase M16 C-terminal domain-containing protein</fullName>
    </recommendedName>
</protein>
<dbReference type="AlphaFoldDB" id="A0AAE1D6V1"/>
<dbReference type="Pfam" id="PF05193">
    <property type="entry name" value="Peptidase_M16_C"/>
    <property type="match status" value="1"/>
</dbReference>
<reference evidence="2" key="1">
    <citation type="journal article" date="2023" name="G3 (Bethesda)">
        <title>A reference genome for the long-term kleptoplast-retaining sea slug Elysia crispata morphotype clarki.</title>
        <authorList>
            <person name="Eastman K.E."/>
            <person name="Pendleton A.L."/>
            <person name="Shaikh M.A."/>
            <person name="Suttiyut T."/>
            <person name="Ogas R."/>
            <person name="Tomko P."/>
            <person name="Gavelis G."/>
            <person name="Widhalm J.R."/>
            <person name="Wisecaver J.H."/>
        </authorList>
    </citation>
    <scope>NUCLEOTIDE SEQUENCE</scope>
    <source>
        <strain evidence="2">ECLA1</strain>
    </source>
</reference>
<evidence type="ECO:0000259" key="1">
    <source>
        <dbReference type="Pfam" id="PF05193"/>
    </source>
</evidence>
<organism evidence="2 3">
    <name type="scientific">Elysia crispata</name>
    <name type="common">lettuce slug</name>
    <dbReference type="NCBI Taxonomy" id="231223"/>
    <lineage>
        <taxon>Eukaryota</taxon>
        <taxon>Metazoa</taxon>
        <taxon>Spiralia</taxon>
        <taxon>Lophotrochozoa</taxon>
        <taxon>Mollusca</taxon>
        <taxon>Gastropoda</taxon>
        <taxon>Heterobranchia</taxon>
        <taxon>Euthyneura</taxon>
        <taxon>Panpulmonata</taxon>
        <taxon>Sacoglossa</taxon>
        <taxon>Placobranchoidea</taxon>
        <taxon>Plakobranchidae</taxon>
        <taxon>Elysia</taxon>
    </lineage>
</organism>
<dbReference type="Gene3D" id="3.30.830.10">
    <property type="entry name" value="Metalloenzyme, LuxS/M16 peptidase-like"/>
    <property type="match status" value="1"/>
</dbReference>
<evidence type="ECO:0000313" key="3">
    <source>
        <dbReference type="Proteomes" id="UP001283361"/>
    </source>
</evidence>
<keyword evidence="3" id="KW-1185">Reference proteome</keyword>
<accession>A0AAE1D6V1</accession>
<dbReference type="GO" id="GO:0016485">
    <property type="term" value="P:protein processing"/>
    <property type="evidence" value="ECO:0007669"/>
    <property type="project" value="TreeGrafter"/>
</dbReference>
<dbReference type="EMBL" id="JAWDGP010005262">
    <property type="protein sequence ID" value="KAK3758578.1"/>
    <property type="molecule type" value="Genomic_DNA"/>
</dbReference>
<dbReference type="Proteomes" id="UP001283361">
    <property type="component" value="Unassembled WGS sequence"/>
</dbReference>
<dbReference type="InterPro" id="IPR011249">
    <property type="entry name" value="Metalloenz_LuxS/M16"/>
</dbReference>
<evidence type="ECO:0000313" key="2">
    <source>
        <dbReference type="EMBL" id="KAK3758578.1"/>
    </source>
</evidence>
<name>A0AAE1D6V1_9GAST</name>
<dbReference type="SUPFAM" id="SSF63411">
    <property type="entry name" value="LuxS/MPP-like metallohydrolase"/>
    <property type="match status" value="1"/>
</dbReference>